<dbReference type="AlphaFoldDB" id="A0A4P9WVV4"/>
<accession>A0A4P9WVV4</accession>
<feature type="compositionally biased region" description="Basic and acidic residues" evidence="1">
    <location>
        <begin position="113"/>
        <end position="123"/>
    </location>
</feature>
<sequence length="139" mass="15488">MAAACRVLVVDFELQRAELGEDVGRLDRRRHGALGDGLEGADKELLGRGEREAVERFLGLGQQLCHERRAAGRRRGRRGRCRRVDVDVRRGHEPRRLLAAFLGAVLAVRPSGRHGDSGKRETPRGVSRRGKRRHTSPAS</sequence>
<feature type="region of interest" description="Disordered" evidence="1">
    <location>
        <begin position="109"/>
        <end position="139"/>
    </location>
</feature>
<proteinExistence type="predicted"/>
<name>A0A4P9WVV4_9FUNG</name>
<dbReference type="Proteomes" id="UP000268535">
    <property type="component" value="Unassembled WGS sequence"/>
</dbReference>
<evidence type="ECO:0000313" key="3">
    <source>
        <dbReference type="Proteomes" id="UP000268535"/>
    </source>
</evidence>
<gene>
    <name evidence="2" type="ORF">CAUPRSCDRAFT_12781</name>
</gene>
<feature type="compositionally biased region" description="Basic residues" evidence="1">
    <location>
        <begin position="126"/>
        <end position="139"/>
    </location>
</feature>
<protein>
    <submittedName>
        <fullName evidence="2">Uncharacterized protein</fullName>
    </submittedName>
</protein>
<evidence type="ECO:0000313" key="2">
    <source>
        <dbReference type="EMBL" id="RKO95520.1"/>
    </source>
</evidence>
<evidence type="ECO:0000256" key="1">
    <source>
        <dbReference type="SAM" id="MobiDB-lite"/>
    </source>
</evidence>
<dbReference type="EMBL" id="ML011511">
    <property type="protein sequence ID" value="RKO95520.1"/>
    <property type="molecule type" value="Genomic_DNA"/>
</dbReference>
<reference evidence="3" key="1">
    <citation type="journal article" date="2018" name="Nat. Microbiol.">
        <title>Leveraging single-cell genomics to expand the fungal tree of life.</title>
        <authorList>
            <person name="Ahrendt S.R."/>
            <person name="Quandt C.A."/>
            <person name="Ciobanu D."/>
            <person name="Clum A."/>
            <person name="Salamov A."/>
            <person name="Andreopoulos B."/>
            <person name="Cheng J.F."/>
            <person name="Woyke T."/>
            <person name="Pelin A."/>
            <person name="Henrissat B."/>
            <person name="Reynolds N.K."/>
            <person name="Benny G.L."/>
            <person name="Smith M.E."/>
            <person name="James T.Y."/>
            <person name="Grigoriev I.V."/>
        </authorList>
    </citation>
    <scope>NUCLEOTIDE SEQUENCE [LARGE SCALE GENOMIC DNA]</scope>
    <source>
        <strain evidence="3">ATCC 52028</strain>
    </source>
</reference>
<organism evidence="2 3">
    <name type="scientific">Caulochytrium protostelioides</name>
    <dbReference type="NCBI Taxonomy" id="1555241"/>
    <lineage>
        <taxon>Eukaryota</taxon>
        <taxon>Fungi</taxon>
        <taxon>Fungi incertae sedis</taxon>
        <taxon>Chytridiomycota</taxon>
        <taxon>Chytridiomycota incertae sedis</taxon>
        <taxon>Chytridiomycetes</taxon>
        <taxon>Caulochytriales</taxon>
        <taxon>Caulochytriaceae</taxon>
        <taxon>Caulochytrium</taxon>
    </lineage>
</organism>